<accession>A0A3L6SND8</accession>
<sequence length="833" mass="93412">MALWGSKATQFAIPQDPDAEDTPIIILFTGCLVKNYFGELHVSGYTACHWYINPDIPEASVLLNSTNGQSYRIKRAGIPIAEQKQPETLPLPDLLTLKEMQDMDPYEFPEKITNCFFHARYKIPLIASDGTEESEMIAFATIAHRIVGNPVEAVMRSSRNRDNIPPDIAAIVSSKFTFSFTMSEASFRKPKKSYQVNGIIHIHGKQPALPFHGPNQAQLTTQNINFHAQTSATNSPPYRPQHSSETPFIQTPTEILPLEEMALQTPPKKTKNPGSSAQDIMYPAGATPFEAKSAKKRLHVPEKDEEQDEEDSSFETAPDKEKNAQSSSDIQSNHLQCKEDNASQESRANAMPGPRSSSATVPFKIHIDRKAIFDTVATKLGLVVDGMKILEIRPGDYSCRVQVSGIPFNDAQERATKIFYGDFAPTPSHATENAFNEILKYLTCEKIIAVDDYNYPDLLQTKKDLDETTARLMIADAIETEYDMVMSHKMHGDSVILSKLDDICAKLSQDLPISIDRVTNYDNGEPTLNVQYTEHSNPWLSSSLYFLPPHSTLSSSTVTYPQEQPLNCIVSGKIPGEYFQLSSPRFVSTPPDRHLQSSKAQALDSRTAISLVDLDDEMEESLSKLQLAILAKPISSCLPCPPTTRTIETMFRQNYHASPQPVEISYFPPDFILQFNDKKSFDTILSYQVIADSNYTFSLAPWTQESRCHTQAWKAPITIDIHGIPPHLFHIKSLCALLDPYCDIEAYIMDKKTGVCTVEGTAFSVDSIPVTDHEENIDPDVIKECSRAIFEAELEDERKRNNPYAYNTYTNSSETSDEDDPNQAYYYPDYIKD</sequence>
<dbReference type="InterPro" id="IPR012340">
    <property type="entry name" value="NA-bd_OB-fold"/>
</dbReference>
<comment type="caution">
    <text evidence="2">The sequence shown here is derived from an EMBL/GenBank/DDBJ whole genome shotgun (WGS) entry which is preliminary data.</text>
</comment>
<dbReference type="SUPFAM" id="SSF50249">
    <property type="entry name" value="Nucleic acid-binding proteins"/>
    <property type="match status" value="1"/>
</dbReference>
<dbReference type="PANTHER" id="PTHR47165">
    <property type="entry name" value="OS03G0429900 PROTEIN"/>
    <property type="match status" value="1"/>
</dbReference>
<gene>
    <name evidence="2" type="ORF">C2845_PM07G21730</name>
</gene>
<dbReference type="PANTHER" id="PTHR47165:SF3">
    <property type="entry name" value="RETROTRANSPOSON-LIKE PROTEIN"/>
    <property type="match status" value="1"/>
</dbReference>
<feature type="compositionally biased region" description="Polar residues" evidence="1">
    <location>
        <begin position="324"/>
        <end position="335"/>
    </location>
</feature>
<dbReference type="CDD" id="cd04481">
    <property type="entry name" value="RPA1_DBD_B_like"/>
    <property type="match status" value="1"/>
</dbReference>
<evidence type="ECO:0000256" key="1">
    <source>
        <dbReference type="SAM" id="MobiDB-lite"/>
    </source>
</evidence>
<dbReference type="AlphaFoldDB" id="A0A3L6SND8"/>
<reference evidence="3" key="1">
    <citation type="journal article" date="2019" name="Nat. Commun.">
        <title>The genome of broomcorn millet.</title>
        <authorList>
            <person name="Zou C."/>
            <person name="Miki D."/>
            <person name="Li D."/>
            <person name="Tang Q."/>
            <person name="Xiao L."/>
            <person name="Rajput S."/>
            <person name="Deng P."/>
            <person name="Jia W."/>
            <person name="Huang R."/>
            <person name="Zhang M."/>
            <person name="Sun Y."/>
            <person name="Hu J."/>
            <person name="Fu X."/>
            <person name="Schnable P.S."/>
            <person name="Li F."/>
            <person name="Zhang H."/>
            <person name="Feng B."/>
            <person name="Zhu X."/>
            <person name="Liu R."/>
            <person name="Schnable J.C."/>
            <person name="Zhu J.-K."/>
            <person name="Zhang H."/>
        </authorList>
    </citation>
    <scope>NUCLEOTIDE SEQUENCE [LARGE SCALE GENOMIC DNA]</scope>
</reference>
<name>A0A3L6SND8_PANMI</name>
<evidence type="ECO:0000313" key="2">
    <source>
        <dbReference type="EMBL" id="RLN24146.1"/>
    </source>
</evidence>
<feature type="compositionally biased region" description="Acidic residues" evidence="1">
    <location>
        <begin position="303"/>
        <end position="313"/>
    </location>
</feature>
<proteinExistence type="predicted"/>
<evidence type="ECO:0000313" key="3">
    <source>
        <dbReference type="Proteomes" id="UP000275267"/>
    </source>
</evidence>
<feature type="compositionally biased region" description="Polar residues" evidence="1">
    <location>
        <begin position="804"/>
        <end position="814"/>
    </location>
</feature>
<protein>
    <submittedName>
        <fullName evidence="2">Uncharacterized protein</fullName>
    </submittedName>
</protein>
<dbReference type="Proteomes" id="UP000275267">
    <property type="component" value="Unassembled WGS sequence"/>
</dbReference>
<feature type="region of interest" description="Disordered" evidence="1">
    <location>
        <begin position="801"/>
        <end position="833"/>
    </location>
</feature>
<dbReference type="EMBL" id="PQIB02000004">
    <property type="protein sequence ID" value="RLN24146.1"/>
    <property type="molecule type" value="Genomic_DNA"/>
</dbReference>
<keyword evidence="3" id="KW-1185">Reference proteome</keyword>
<feature type="region of interest" description="Disordered" evidence="1">
    <location>
        <begin position="292"/>
        <end position="361"/>
    </location>
</feature>
<dbReference type="Gene3D" id="2.40.50.140">
    <property type="entry name" value="Nucleic acid-binding proteins"/>
    <property type="match status" value="2"/>
</dbReference>
<organism evidence="2 3">
    <name type="scientific">Panicum miliaceum</name>
    <name type="common">Proso millet</name>
    <name type="synonym">Broomcorn millet</name>
    <dbReference type="NCBI Taxonomy" id="4540"/>
    <lineage>
        <taxon>Eukaryota</taxon>
        <taxon>Viridiplantae</taxon>
        <taxon>Streptophyta</taxon>
        <taxon>Embryophyta</taxon>
        <taxon>Tracheophyta</taxon>
        <taxon>Spermatophyta</taxon>
        <taxon>Magnoliopsida</taxon>
        <taxon>Liliopsida</taxon>
        <taxon>Poales</taxon>
        <taxon>Poaceae</taxon>
        <taxon>PACMAD clade</taxon>
        <taxon>Panicoideae</taxon>
        <taxon>Panicodae</taxon>
        <taxon>Paniceae</taxon>
        <taxon>Panicinae</taxon>
        <taxon>Panicum</taxon>
        <taxon>Panicum sect. Panicum</taxon>
    </lineage>
</organism>